<feature type="region of interest" description="Disordered" evidence="1">
    <location>
        <begin position="1"/>
        <end position="32"/>
    </location>
</feature>
<dbReference type="EMBL" id="CAQQ02057397">
    <property type="status" value="NOT_ANNOTATED_CDS"/>
    <property type="molecule type" value="Genomic_DNA"/>
</dbReference>
<reference evidence="3" key="1">
    <citation type="submission" date="2013-02" db="EMBL/GenBank/DDBJ databases">
        <authorList>
            <person name="Hughes D."/>
        </authorList>
    </citation>
    <scope>NUCLEOTIDE SEQUENCE</scope>
    <source>
        <strain>Durham</strain>
        <strain evidence="3">NC isolate 2 -- Noor lab</strain>
    </source>
</reference>
<feature type="compositionally biased region" description="Basic and acidic residues" evidence="1">
    <location>
        <begin position="92"/>
        <end position="101"/>
    </location>
</feature>
<dbReference type="AlphaFoldDB" id="T1GIQ9"/>
<dbReference type="PANTHER" id="PTHR10974:SF9">
    <property type="entry name" value="DUF229 DOMAIN CONTAINING PROTEIN-RELATED"/>
    <property type="match status" value="1"/>
</dbReference>
<name>T1GIQ9_MEGSC</name>
<dbReference type="GO" id="GO:0005615">
    <property type="term" value="C:extracellular space"/>
    <property type="evidence" value="ECO:0007669"/>
    <property type="project" value="TreeGrafter"/>
</dbReference>
<reference evidence="2" key="2">
    <citation type="submission" date="2015-06" db="UniProtKB">
        <authorList>
            <consortium name="EnsemblMetazoa"/>
        </authorList>
    </citation>
    <scope>IDENTIFICATION</scope>
</reference>
<dbReference type="InterPro" id="IPR004245">
    <property type="entry name" value="DUF229"/>
</dbReference>
<dbReference type="PANTHER" id="PTHR10974">
    <property type="entry name" value="FI08016P-RELATED"/>
    <property type="match status" value="1"/>
</dbReference>
<dbReference type="STRING" id="36166.T1GIQ9"/>
<protein>
    <submittedName>
        <fullName evidence="2">Uncharacterized protein</fullName>
    </submittedName>
</protein>
<dbReference type="HOGENOM" id="CLU_807927_0_0_1"/>
<accession>T1GIQ9</accession>
<evidence type="ECO:0000313" key="3">
    <source>
        <dbReference type="Proteomes" id="UP000015102"/>
    </source>
</evidence>
<dbReference type="EnsemblMetazoa" id="MESCA003344-RA">
    <property type="protein sequence ID" value="MESCA003344-PA"/>
    <property type="gene ID" value="MESCA003344"/>
</dbReference>
<evidence type="ECO:0000256" key="1">
    <source>
        <dbReference type="SAM" id="MobiDB-lite"/>
    </source>
</evidence>
<dbReference type="Proteomes" id="UP000015102">
    <property type="component" value="Unassembled WGS sequence"/>
</dbReference>
<proteinExistence type="predicted"/>
<feature type="region of interest" description="Disordered" evidence="1">
    <location>
        <begin position="87"/>
        <end position="124"/>
    </location>
</feature>
<organism evidence="2 3">
    <name type="scientific">Megaselia scalaris</name>
    <name type="common">Humpbacked fly</name>
    <name type="synonym">Phora scalaris</name>
    <dbReference type="NCBI Taxonomy" id="36166"/>
    <lineage>
        <taxon>Eukaryota</taxon>
        <taxon>Metazoa</taxon>
        <taxon>Ecdysozoa</taxon>
        <taxon>Arthropoda</taxon>
        <taxon>Hexapoda</taxon>
        <taxon>Insecta</taxon>
        <taxon>Pterygota</taxon>
        <taxon>Neoptera</taxon>
        <taxon>Endopterygota</taxon>
        <taxon>Diptera</taxon>
        <taxon>Brachycera</taxon>
        <taxon>Muscomorpha</taxon>
        <taxon>Platypezoidea</taxon>
        <taxon>Phoridae</taxon>
        <taxon>Megaseliini</taxon>
        <taxon>Megaselia</taxon>
    </lineage>
</organism>
<dbReference type="Pfam" id="PF02995">
    <property type="entry name" value="DUF229"/>
    <property type="match status" value="1"/>
</dbReference>
<keyword evidence="3" id="KW-1185">Reference proteome</keyword>
<feature type="compositionally biased region" description="Low complexity" evidence="1">
    <location>
        <begin position="108"/>
        <end position="122"/>
    </location>
</feature>
<sequence length="344" mass="39021">MTATTPLLIAKSDDEEDEEDSPKITPNPRKEHHISYSQSKCLQLKKITVSKKICSFIDAFVLAICYINSGGWNENDRITVIHHSHVPGMKDNNLEKQDEVTASRNPSKDSSSTTEMSSSPATVTTISRTEKKIILDINNKLHPELFSTPSPPPPGYLVWSDSCQIRSPDIYDSSTMKYFKRQKYEDCISKKPVTNITFDENSQKYVITIDEAYTSLYSKSSAPLDCCYQVVERVPIGKQPIEKLGSCLDIVKSVQLPNTTDNVIVKCQSAKKQTYVNGYATMPERSDIRERLNKWEEINRSGKPLSVLMLGIDSISRLNFIRAMPKTAQYVYDNEWFEMSGYNK</sequence>
<evidence type="ECO:0000313" key="2">
    <source>
        <dbReference type="EnsemblMetazoa" id="MESCA003344-PA"/>
    </source>
</evidence>